<dbReference type="Proteomes" id="UP000306509">
    <property type="component" value="Unassembled WGS sequence"/>
</dbReference>
<name>A0A4V6HRI2_9FIRM</name>
<dbReference type="GO" id="GO:0102009">
    <property type="term" value="F:proline dipeptidase activity"/>
    <property type="evidence" value="ECO:0007669"/>
    <property type="project" value="UniProtKB-EC"/>
</dbReference>
<gene>
    <name evidence="5" type="primary">pepQ</name>
    <name evidence="5" type="ORF">DSM106044_04099</name>
</gene>
<keyword evidence="1" id="KW-0479">Metal-binding</keyword>
<dbReference type="InterPro" id="IPR001131">
    <property type="entry name" value="Peptidase_M24B_aminopep-P_CS"/>
</dbReference>
<feature type="domain" description="Creatinase N-terminal" evidence="4">
    <location>
        <begin position="4"/>
        <end position="130"/>
    </location>
</feature>
<dbReference type="RefSeq" id="WP_138003541.1">
    <property type="nucleotide sequence ID" value="NZ_JBHTNY010000005.1"/>
</dbReference>
<dbReference type="EC" id="3.4.13.9" evidence="5"/>
<dbReference type="SUPFAM" id="SSF55920">
    <property type="entry name" value="Creatinase/aminopeptidase"/>
    <property type="match status" value="1"/>
</dbReference>
<dbReference type="PROSITE" id="PS00491">
    <property type="entry name" value="PROLINE_PEPTIDASE"/>
    <property type="match status" value="1"/>
</dbReference>
<dbReference type="InterPro" id="IPR029149">
    <property type="entry name" value="Creatin/AminoP/Spt16_N"/>
</dbReference>
<sequence>MFREELYAILKEKMIEAVLVSDGYNMRYLSGFRGATGYLYITRARRVLITDSRYTTQAREEAPDFEVVEISNQKGYGAVIGELTGADEINCIGFENDHMIYADVMKLKEACSEELVWEGVGDSLNRLRIVKNEMELTCMEKAQSIADGAFSHIIGILKPGMTELQAAAELEFYLKSHGAYGTSFDTIAASGIHSAMPHAMPSNKAIEPGDFLTMDFGCIYEGYCSDMTRTVVIGKASPKQKEIYQIVLEAQLAALDVIKAGMKCSEVDKAARDVIEKAGYGEYFGHGLGHSVGLYIHEEPRLSPKCDEVLRENVIQTVEPGIYIPGFGGVRIEDIVIVKENGCQNMTHSTKELLEL</sequence>
<dbReference type="SUPFAM" id="SSF53092">
    <property type="entry name" value="Creatinase/prolidase N-terminal domain"/>
    <property type="match status" value="1"/>
</dbReference>
<dbReference type="PANTHER" id="PTHR46112:SF3">
    <property type="entry name" value="AMINOPEPTIDASE YPDF"/>
    <property type="match status" value="1"/>
</dbReference>
<keyword evidence="5" id="KW-0645">Protease</keyword>
<evidence type="ECO:0000256" key="1">
    <source>
        <dbReference type="ARBA" id="ARBA00022723"/>
    </source>
</evidence>
<dbReference type="PRINTS" id="PR00599">
    <property type="entry name" value="MAPEPTIDASE"/>
</dbReference>
<dbReference type="GO" id="GO:0046872">
    <property type="term" value="F:metal ion binding"/>
    <property type="evidence" value="ECO:0007669"/>
    <property type="project" value="UniProtKB-KW"/>
</dbReference>
<evidence type="ECO:0000259" key="3">
    <source>
        <dbReference type="Pfam" id="PF00557"/>
    </source>
</evidence>
<dbReference type="InterPro" id="IPR050659">
    <property type="entry name" value="Peptidase_M24B"/>
</dbReference>
<dbReference type="InterPro" id="IPR000587">
    <property type="entry name" value="Creatinase_N"/>
</dbReference>
<dbReference type="GO" id="GO:0004177">
    <property type="term" value="F:aminopeptidase activity"/>
    <property type="evidence" value="ECO:0007669"/>
    <property type="project" value="UniProtKB-ARBA"/>
</dbReference>
<evidence type="ECO:0000313" key="6">
    <source>
        <dbReference type="Proteomes" id="UP000306509"/>
    </source>
</evidence>
<dbReference type="Gene3D" id="3.90.230.10">
    <property type="entry name" value="Creatinase/methionine aminopeptidase superfamily"/>
    <property type="match status" value="1"/>
</dbReference>
<organism evidence="5 6">
    <name type="scientific">Robinsoniella peoriensis</name>
    <dbReference type="NCBI Taxonomy" id="180332"/>
    <lineage>
        <taxon>Bacteria</taxon>
        <taxon>Bacillati</taxon>
        <taxon>Bacillota</taxon>
        <taxon>Clostridia</taxon>
        <taxon>Lachnospirales</taxon>
        <taxon>Lachnospiraceae</taxon>
        <taxon>Robinsoniella</taxon>
    </lineage>
</organism>
<dbReference type="Gene3D" id="3.40.350.10">
    <property type="entry name" value="Creatinase/prolidase N-terminal domain"/>
    <property type="match status" value="1"/>
</dbReference>
<dbReference type="GO" id="GO:0008235">
    <property type="term" value="F:metalloexopeptidase activity"/>
    <property type="evidence" value="ECO:0007669"/>
    <property type="project" value="UniProtKB-ARBA"/>
</dbReference>
<dbReference type="Pfam" id="PF01321">
    <property type="entry name" value="Creatinase_N"/>
    <property type="match status" value="1"/>
</dbReference>
<evidence type="ECO:0000259" key="4">
    <source>
        <dbReference type="Pfam" id="PF01321"/>
    </source>
</evidence>
<dbReference type="Pfam" id="PF00557">
    <property type="entry name" value="Peptidase_M24"/>
    <property type="match status" value="1"/>
</dbReference>
<dbReference type="InterPro" id="IPR036005">
    <property type="entry name" value="Creatinase/aminopeptidase-like"/>
</dbReference>
<feature type="domain" description="Peptidase M24" evidence="3">
    <location>
        <begin position="138"/>
        <end position="340"/>
    </location>
</feature>
<dbReference type="CDD" id="cd01092">
    <property type="entry name" value="APP-like"/>
    <property type="match status" value="1"/>
</dbReference>
<dbReference type="PANTHER" id="PTHR46112">
    <property type="entry name" value="AMINOPEPTIDASE"/>
    <property type="match status" value="1"/>
</dbReference>
<dbReference type="InterPro" id="IPR001714">
    <property type="entry name" value="Pept_M24_MAP"/>
</dbReference>
<dbReference type="EMBL" id="QGQD01000077">
    <property type="protein sequence ID" value="TLC99117.1"/>
    <property type="molecule type" value="Genomic_DNA"/>
</dbReference>
<reference evidence="5 6" key="1">
    <citation type="journal article" date="2019" name="Anaerobe">
        <title>Detection of Robinsoniella peoriensis in multiple bone samples of a trauma patient.</title>
        <authorList>
            <person name="Schrottner P."/>
            <person name="Hartwich K."/>
            <person name="Bunk B."/>
            <person name="Schober I."/>
            <person name="Helbig S."/>
            <person name="Rudolph W.W."/>
            <person name="Gunzer F."/>
        </authorList>
    </citation>
    <scope>NUCLEOTIDE SEQUENCE [LARGE SCALE GENOMIC DNA]</scope>
    <source>
        <strain evidence="5 6">DSM 106044</strain>
    </source>
</reference>
<accession>A0A4V6HRI2</accession>
<keyword evidence="6" id="KW-1185">Reference proteome</keyword>
<dbReference type="STRING" id="180332.GCA_000797495_01901"/>
<dbReference type="InterPro" id="IPR000994">
    <property type="entry name" value="Pept_M24"/>
</dbReference>
<proteinExistence type="predicted"/>
<comment type="caution">
    <text evidence="5">The sequence shown here is derived from an EMBL/GenBank/DDBJ whole genome shotgun (WGS) entry which is preliminary data.</text>
</comment>
<dbReference type="AlphaFoldDB" id="A0A4V6HRI2"/>
<evidence type="ECO:0000256" key="2">
    <source>
        <dbReference type="ARBA" id="ARBA00022801"/>
    </source>
</evidence>
<keyword evidence="2 5" id="KW-0378">Hydrolase</keyword>
<keyword evidence="5" id="KW-0224">Dipeptidase</keyword>
<protein>
    <submittedName>
        <fullName evidence="5">Xaa-Pro dipeptidase</fullName>
        <ecNumber evidence="5">3.4.13.9</ecNumber>
    </submittedName>
</protein>
<evidence type="ECO:0000313" key="5">
    <source>
        <dbReference type="EMBL" id="TLC99117.1"/>
    </source>
</evidence>